<name>A0A975FX74_9CAUL</name>
<evidence type="ECO:0000256" key="5">
    <source>
        <dbReference type="ARBA" id="ARBA00023237"/>
    </source>
</evidence>
<keyword evidence="5" id="KW-0998">Cell outer membrane</keyword>
<accession>A0A975FX74</accession>
<sequence length="259" mass="28255">MSRTTRILVLAGSASLLAAGGARAGGWTFTVGAQVGVGPPYEGANRDILEPAPTFDLRPRGSPERFTPPDGGTTIALYSNKYFEVGPVVRFRYQRDPTGELKGFDKVDWAAEPGLYTDIWPTDWLRLRVEGRKGVTGHVGWVGDAGFDLVYNGKRWDASVGPRIGWGDHHYMQTYFGVTPAEAARSPLHAVYDPDGGQRYTGVETAVGYHLSRNWRLIADFGYQRLAGDVARSPVVRATGSPDQYSSSLGFTYSFSVGK</sequence>
<dbReference type="RefSeq" id="WP_211936539.1">
    <property type="nucleotide sequence ID" value="NZ_CP073078.1"/>
</dbReference>
<dbReference type="PANTHER" id="PTHR38776">
    <property type="entry name" value="MLTA-INTERACTING PROTEIN-RELATED"/>
    <property type="match status" value="1"/>
</dbReference>
<dbReference type="EMBL" id="CP073078">
    <property type="protein sequence ID" value="QUD86487.1"/>
    <property type="molecule type" value="Genomic_DNA"/>
</dbReference>
<keyword evidence="8" id="KW-1185">Reference proteome</keyword>
<proteinExistence type="inferred from homology"/>
<evidence type="ECO:0000256" key="6">
    <source>
        <dbReference type="SAM" id="SignalP"/>
    </source>
</evidence>
<comment type="subcellular location">
    <subcellularLocation>
        <location evidence="1">Cell outer membrane</location>
    </subcellularLocation>
</comment>
<evidence type="ECO:0000256" key="4">
    <source>
        <dbReference type="ARBA" id="ARBA00023136"/>
    </source>
</evidence>
<evidence type="ECO:0000256" key="2">
    <source>
        <dbReference type="ARBA" id="ARBA00005722"/>
    </source>
</evidence>
<dbReference type="GO" id="GO:0009279">
    <property type="term" value="C:cell outer membrane"/>
    <property type="evidence" value="ECO:0007669"/>
    <property type="project" value="UniProtKB-SubCell"/>
</dbReference>
<dbReference type="PANTHER" id="PTHR38776:SF1">
    <property type="entry name" value="MLTA-INTERACTING PROTEIN-RELATED"/>
    <property type="match status" value="1"/>
</dbReference>
<evidence type="ECO:0000313" key="7">
    <source>
        <dbReference type="EMBL" id="QUD86487.1"/>
    </source>
</evidence>
<feature type="chain" id="PRO_5037169806" evidence="6">
    <location>
        <begin position="25"/>
        <end position="259"/>
    </location>
</feature>
<evidence type="ECO:0000256" key="1">
    <source>
        <dbReference type="ARBA" id="ARBA00004442"/>
    </source>
</evidence>
<keyword evidence="4" id="KW-0472">Membrane</keyword>
<keyword evidence="3 6" id="KW-0732">Signal</keyword>
<dbReference type="Pfam" id="PF06629">
    <property type="entry name" value="MipA"/>
    <property type="match status" value="1"/>
</dbReference>
<dbReference type="AlphaFoldDB" id="A0A975FX74"/>
<comment type="similarity">
    <text evidence="2">Belongs to the MipA/OmpV family.</text>
</comment>
<dbReference type="InterPro" id="IPR010583">
    <property type="entry name" value="MipA"/>
</dbReference>
<protein>
    <submittedName>
        <fullName evidence="7">MipA/OmpV family protein</fullName>
    </submittedName>
</protein>
<evidence type="ECO:0000256" key="3">
    <source>
        <dbReference type="ARBA" id="ARBA00022729"/>
    </source>
</evidence>
<organism evidence="7 8">
    <name type="scientific">Phenylobacterium montanum</name>
    <dbReference type="NCBI Taxonomy" id="2823693"/>
    <lineage>
        <taxon>Bacteria</taxon>
        <taxon>Pseudomonadati</taxon>
        <taxon>Pseudomonadota</taxon>
        <taxon>Alphaproteobacteria</taxon>
        <taxon>Caulobacterales</taxon>
        <taxon>Caulobacteraceae</taxon>
        <taxon>Phenylobacterium</taxon>
    </lineage>
</organism>
<gene>
    <name evidence="7" type="ORF">KCG34_15465</name>
</gene>
<dbReference type="Proteomes" id="UP000676409">
    <property type="component" value="Chromosome"/>
</dbReference>
<reference evidence="7" key="1">
    <citation type="submission" date="2021-04" db="EMBL/GenBank/DDBJ databases">
        <title>The complete genome sequence of Caulobacter sp. S6.</title>
        <authorList>
            <person name="Tang Y."/>
            <person name="Ouyang W."/>
            <person name="Liu Q."/>
            <person name="Huang B."/>
            <person name="Guo Z."/>
            <person name="Lei P."/>
        </authorList>
    </citation>
    <scope>NUCLEOTIDE SEQUENCE</scope>
    <source>
        <strain evidence="7">S6</strain>
    </source>
</reference>
<evidence type="ECO:0000313" key="8">
    <source>
        <dbReference type="Proteomes" id="UP000676409"/>
    </source>
</evidence>
<feature type="signal peptide" evidence="6">
    <location>
        <begin position="1"/>
        <end position="24"/>
    </location>
</feature>
<dbReference type="KEGG" id="caul:KCG34_15465"/>